<dbReference type="InterPro" id="IPR003945">
    <property type="entry name" value="NU5C-like"/>
</dbReference>
<evidence type="ECO:0000256" key="6">
    <source>
        <dbReference type="ARBA" id="ARBA00023136"/>
    </source>
</evidence>
<evidence type="ECO:0000256" key="8">
    <source>
        <dbReference type="ARBA" id="ARBA00049551"/>
    </source>
</evidence>
<keyword evidence="4 9" id="KW-0812">Transmembrane</keyword>
<dbReference type="PANTHER" id="PTHR42829:SF2">
    <property type="entry name" value="NADH-UBIQUINONE OXIDOREDUCTASE CHAIN 5"/>
    <property type="match status" value="1"/>
</dbReference>
<feature type="transmembrane region" description="Helical" evidence="9">
    <location>
        <begin position="318"/>
        <end position="341"/>
    </location>
</feature>
<evidence type="ECO:0000256" key="1">
    <source>
        <dbReference type="ARBA" id="ARBA00003257"/>
    </source>
</evidence>
<gene>
    <name evidence="11" type="primary">ND5</name>
</gene>
<evidence type="ECO:0000256" key="4">
    <source>
        <dbReference type="ARBA" id="ARBA00022692"/>
    </source>
</evidence>
<name>A0A4Y5MZS5_9HEMI</name>
<feature type="transmembrane region" description="Helical" evidence="9">
    <location>
        <begin position="44"/>
        <end position="63"/>
    </location>
</feature>
<feature type="transmembrane region" description="Helical" evidence="9">
    <location>
        <begin position="277"/>
        <end position="298"/>
    </location>
</feature>
<evidence type="ECO:0000256" key="2">
    <source>
        <dbReference type="ARBA" id="ARBA00004141"/>
    </source>
</evidence>
<evidence type="ECO:0000313" key="11">
    <source>
        <dbReference type="EMBL" id="QCW07966.1"/>
    </source>
</evidence>
<evidence type="ECO:0000259" key="10">
    <source>
        <dbReference type="Pfam" id="PF00361"/>
    </source>
</evidence>
<comment type="subcellular location">
    <subcellularLocation>
        <location evidence="2">Membrane</location>
        <topology evidence="2">Multi-pass membrane protein</topology>
    </subcellularLocation>
</comment>
<dbReference type="GO" id="GO:0016020">
    <property type="term" value="C:membrane"/>
    <property type="evidence" value="ECO:0007669"/>
    <property type="project" value="UniProtKB-SubCell"/>
</dbReference>
<dbReference type="GO" id="GO:0015990">
    <property type="term" value="P:electron transport coupled proton transport"/>
    <property type="evidence" value="ECO:0007669"/>
    <property type="project" value="TreeGrafter"/>
</dbReference>
<dbReference type="InterPro" id="IPR001750">
    <property type="entry name" value="ND/Mrp_TM"/>
</dbReference>
<proteinExistence type="predicted"/>
<feature type="transmembrane region" description="Helical" evidence="9">
    <location>
        <begin position="198"/>
        <end position="216"/>
    </location>
</feature>
<organism evidence="11">
    <name type="scientific">Aleyrodidae sp. JXCHN01</name>
    <dbReference type="NCBI Taxonomy" id="2583956"/>
    <lineage>
        <taxon>Eukaryota</taxon>
        <taxon>Metazoa</taxon>
        <taxon>Ecdysozoa</taxon>
        <taxon>Arthropoda</taxon>
        <taxon>Hexapoda</taxon>
        <taxon>Insecta</taxon>
        <taxon>Pterygota</taxon>
        <taxon>Neoptera</taxon>
        <taxon>Paraneoptera</taxon>
        <taxon>Hemiptera</taxon>
        <taxon>Sternorrhyncha</taxon>
        <taxon>Aleyrodoidea</taxon>
        <taxon>Aleyrodidae</taxon>
    </lineage>
</organism>
<keyword evidence="6 9" id="KW-0472">Membrane</keyword>
<dbReference type="PANTHER" id="PTHR42829">
    <property type="entry name" value="NADH-UBIQUINONE OXIDOREDUCTASE CHAIN 5"/>
    <property type="match status" value="1"/>
</dbReference>
<feature type="transmembrane region" description="Helical" evidence="9">
    <location>
        <begin position="436"/>
        <end position="454"/>
    </location>
</feature>
<dbReference type="GO" id="GO:0008137">
    <property type="term" value="F:NADH dehydrogenase (ubiquinone) activity"/>
    <property type="evidence" value="ECO:0007669"/>
    <property type="project" value="UniProtKB-EC"/>
</dbReference>
<sequence>MLAAASALAVSLSMMMKEEAMIMEWKITEMECNSMTFNMMADWKSMFFIFTVTLISSSIISYSKFYMPSISKTKFIKIILTFVASMVMLILSPSMISMLMGWEGLGMSSFILIMFFMNKKSLMSSLYTMIMNRLGDIMLMISIMSLMNFSSWTITCLSMYSNKTTMAILCLSMFSKSAQIPFSSWLTEAMAAPTPVSALVHSSTLVTAGVYMMIRMETMIKFSQTNTMIMVMATMTLMMASMNATLEWDIKKIVALSTLTQLSTMFVSLAINMYKMALFHMLMHAMFKALIFICSSSMISMANTQDIRKISTNNQTSLITTTSFIVANLTLCGFIFMSAFYSKELIIEMMMINKINYMTLLIFYTCMTITMFYSMKTIMFACFLKNKKSMKMMKETLDQKKSKIIILPPTILLGNKMNWMINLNTQIPYMSKMEKTMPPILLLIIVITIKENYLNSKMNKNSKMKLMNSYMWFMKNFSIMIKIMILNKMMEASKITETGNLIKMTTMTKEKISSMVKLNFKLNQKSFKKMMLMMTMTLVMMM</sequence>
<comment type="catalytic activity">
    <reaction evidence="8">
        <text>a ubiquinone + NADH + 5 H(+)(in) = a ubiquinol + NAD(+) + 4 H(+)(out)</text>
        <dbReference type="Rhea" id="RHEA:29091"/>
        <dbReference type="Rhea" id="RHEA-COMP:9565"/>
        <dbReference type="Rhea" id="RHEA-COMP:9566"/>
        <dbReference type="ChEBI" id="CHEBI:15378"/>
        <dbReference type="ChEBI" id="CHEBI:16389"/>
        <dbReference type="ChEBI" id="CHEBI:17976"/>
        <dbReference type="ChEBI" id="CHEBI:57540"/>
        <dbReference type="ChEBI" id="CHEBI:57945"/>
        <dbReference type="EC" id="7.1.1.2"/>
    </reaction>
</comment>
<dbReference type="Pfam" id="PF00361">
    <property type="entry name" value="Proton_antipo_M"/>
    <property type="match status" value="1"/>
</dbReference>
<accession>A0A4Y5MZS5</accession>
<evidence type="ECO:0000256" key="3">
    <source>
        <dbReference type="ARBA" id="ARBA00012944"/>
    </source>
</evidence>
<evidence type="ECO:0000256" key="7">
    <source>
        <dbReference type="ARBA" id="ARBA00031027"/>
    </source>
</evidence>
<dbReference type="EC" id="7.1.1.2" evidence="3"/>
<feature type="transmembrane region" description="Helical" evidence="9">
    <location>
        <begin position="404"/>
        <end position="421"/>
    </location>
</feature>
<reference evidence="11" key="1">
    <citation type="journal article" date="2019" name="Mitochondrial DNA Part B Resour">
        <title>The complete mitochondrial genome of a whitefly (Hemiptera: Aleyrodidae) infesting Glycine max.</title>
        <authorList>
            <person name="Lei T."/>
            <person name="Liu S.-S."/>
            <person name="Liu Y.-Q."/>
        </authorList>
    </citation>
    <scope>NUCLEOTIDE SEQUENCE</scope>
    <source>
        <strain evidence="11">JXCHN01</strain>
    </source>
</reference>
<keyword evidence="5 9" id="KW-1133">Transmembrane helix</keyword>
<dbReference type="PRINTS" id="PR01434">
    <property type="entry name" value="NADHDHGNASE5"/>
</dbReference>
<feature type="transmembrane region" description="Helical" evidence="9">
    <location>
        <begin position="75"/>
        <end position="93"/>
    </location>
</feature>
<comment type="function">
    <text evidence="1">Core subunit of the mitochondrial membrane respiratory chain NADH dehydrogenase (Complex I) that is believed to belong to the minimal assembly required for catalysis. Complex I functions in the transfer of electrons from NADH to the respiratory chain. The immediate electron acceptor for the enzyme is believed to be ubiquinone.</text>
</comment>
<feature type="transmembrane region" description="Helical" evidence="9">
    <location>
        <begin position="137"/>
        <end position="160"/>
    </location>
</feature>
<feature type="transmembrane region" description="Helical" evidence="9">
    <location>
        <begin position="99"/>
        <end position="117"/>
    </location>
</feature>
<dbReference type="AlphaFoldDB" id="A0A4Y5MZS5"/>
<protein>
    <recommendedName>
        <fullName evidence="3">NADH:ubiquinone reductase (H(+)-translocating)</fullName>
        <ecNumber evidence="3">7.1.1.2</ecNumber>
    </recommendedName>
    <alternativeName>
        <fullName evidence="7">NADH dehydrogenase subunit 5</fullName>
    </alternativeName>
</protein>
<feature type="transmembrane region" description="Helical" evidence="9">
    <location>
        <begin position="361"/>
        <end position="384"/>
    </location>
</feature>
<dbReference type="GO" id="GO:0042773">
    <property type="term" value="P:ATP synthesis coupled electron transport"/>
    <property type="evidence" value="ECO:0007669"/>
    <property type="project" value="InterPro"/>
</dbReference>
<evidence type="ECO:0000256" key="5">
    <source>
        <dbReference type="ARBA" id="ARBA00022989"/>
    </source>
</evidence>
<feature type="domain" description="NADH:quinone oxidoreductase/Mrp antiporter transmembrane" evidence="10">
    <location>
        <begin position="92"/>
        <end position="368"/>
    </location>
</feature>
<dbReference type="GO" id="GO:0003954">
    <property type="term" value="F:NADH dehydrogenase activity"/>
    <property type="evidence" value="ECO:0007669"/>
    <property type="project" value="TreeGrafter"/>
</dbReference>
<dbReference type="EMBL" id="MK645228">
    <property type="protein sequence ID" value="QCW07966.1"/>
    <property type="molecule type" value="Genomic_DNA"/>
</dbReference>
<keyword evidence="11" id="KW-0496">Mitochondrion</keyword>
<geneLocation type="mitochondrion" evidence="11"/>
<feature type="transmembrane region" description="Helical" evidence="9">
    <location>
        <begin position="228"/>
        <end position="246"/>
    </location>
</feature>
<evidence type="ECO:0000256" key="9">
    <source>
        <dbReference type="SAM" id="Phobius"/>
    </source>
</evidence>